<dbReference type="AlphaFoldDB" id="A0A516IQH8"/>
<accession>A0A516IQH8</accession>
<evidence type="ECO:0000313" key="3">
    <source>
        <dbReference type="EMBL" id="QDP19175.1"/>
    </source>
</evidence>
<dbReference type="PANTHER" id="PTHR34512">
    <property type="entry name" value="CELL SURFACE PROTEIN"/>
    <property type="match status" value="1"/>
</dbReference>
<keyword evidence="1" id="KW-0732">Signal</keyword>
<dbReference type="InterPro" id="IPR011047">
    <property type="entry name" value="Quinoprotein_ADH-like_sf"/>
</dbReference>
<dbReference type="PROSITE" id="PS51257">
    <property type="entry name" value="PROKAR_LIPOPROTEIN"/>
    <property type="match status" value="1"/>
</dbReference>
<dbReference type="SMART" id="SM00564">
    <property type="entry name" value="PQQ"/>
    <property type="match status" value="7"/>
</dbReference>
<dbReference type="Pfam" id="PF13360">
    <property type="entry name" value="PQQ_2"/>
    <property type="match status" value="1"/>
</dbReference>
<dbReference type="RefSeq" id="WP_147493629.1">
    <property type="nucleotide sequence ID" value="NZ_CP041659.1"/>
</dbReference>
<dbReference type="InterPro" id="IPR018391">
    <property type="entry name" value="PQQ_b-propeller_rpt"/>
</dbReference>
<dbReference type="Gene3D" id="2.130.10.10">
    <property type="entry name" value="YVTN repeat-like/Quinoprotein amine dehydrogenase"/>
    <property type="match status" value="1"/>
</dbReference>
<sequence>MRHAFRFSILLASATMLSACGGGLGLFKKKPGTPVVGERVAVLVNEADIEIDANTAGMPMALPAATTNDSWAQSGGNARKSVGHVTLGNSLAVAWTSSIGKGSDKDGRLGGGPVVADNKVFTVDTTGTVRAFSTQNGGQLWSARFGEVGENAASLYGGGVAYDGGRVYATNGLGYVAALDANSGNAIWTVKPGGPLRGEPSVSGDAVYVVSQDNQLYSLKAADGTTNWSNAAALEIAGVFGSAAPSVGQGTVVAGFSSGELNAYRYENGRQVWQDALARTSISTSVASLSDIDADPVIDGGVVYAVGQGGRMVALDLFSGQRIWELNFGGIATPWVAGEWLFAVNDRGQLIAVSRATGKIKWINQLPRFTNEKRKTGPINYVGPVLAGDRLILAGSNGALVNVNPIDGSFQSQVDVKDGISFQPVVANNTLYILTDGGRLIAYR</sequence>
<dbReference type="InterPro" id="IPR015943">
    <property type="entry name" value="WD40/YVTN_repeat-like_dom_sf"/>
</dbReference>
<proteinExistence type="predicted"/>
<evidence type="ECO:0000259" key="2">
    <source>
        <dbReference type="Pfam" id="PF13360"/>
    </source>
</evidence>
<dbReference type="PANTHER" id="PTHR34512:SF30">
    <property type="entry name" value="OUTER MEMBRANE PROTEIN ASSEMBLY FACTOR BAMB"/>
    <property type="match status" value="1"/>
</dbReference>
<organism evidence="3 4">
    <name type="scientific">Sphingomonas xanthus</name>
    <dbReference type="NCBI Taxonomy" id="2594473"/>
    <lineage>
        <taxon>Bacteria</taxon>
        <taxon>Pseudomonadati</taxon>
        <taxon>Pseudomonadota</taxon>
        <taxon>Alphaproteobacteria</taxon>
        <taxon>Sphingomonadales</taxon>
        <taxon>Sphingomonadaceae</taxon>
        <taxon>Sphingomonas</taxon>
    </lineage>
</organism>
<feature type="signal peptide" evidence="1">
    <location>
        <begin position="1"/>
        <end position="19"/>
    </location>
</feature>
<protein>
    <submittedName>
        <fullName evidence="3">PQQ-binding-like beta-propeller repeat protein</fullName>
    </submittedName>
</protein>
<keyword evidence="4" id="KW-1185">Reference proteome</keyword>
<name>A0A516IQH8_9SPHN</name>
<feature type="domain" description="Pyrrolo-quinoline quinone repeat" evidence="2">
    <location>
        <begin position="126"/>
        <end position="364"/>
    </location>
</feature>
<dbReference type="SUPFAM" id="SSF50998">
    <property type="entry name" value="Quinoprotein alcohol dehydrogenase-like"/>
    <property type="match status" value="1"/>
</dbReference>
<evidence type="ECO:0000313" key="4">
    <source>
        <dbReference type="Proteomes" id="UP000321857"/>
    </source>
</evidence>
<dbReference type="EMBL" id="CP041659">
    <property type="protein sequence ID" value="QDP19175.1"/>
    <property type="molecule type" value="Genomic_DNA"/>
</dbReference>
<feature type="chain" id="PRO_5021840954" evidence="1">
    <location>
        <begin position="20"/>
        <end position="444"/>
    </location>
</feature>
<evidence type="ECO:0000256" key="1">
    <source>
        <dbReference type="SAM" id="SignalP"/>
    </source>
</evidence>
<dbReference type="Proteomes" id="UP000321857">
    <property type="component" value="Chromosome"/>
</dbReference>
<dbReference type="KEGG" id="sxa:FMM02_03875"/>
<dbReference type="InterPro" id="IPR002372">
    <property type="entry name" value="PQQ_rpt_dom"/>
</dbReference>
<gene>
    <name evidence="3" type="ORF">FMM02_03875</name>
</gene>
<reference evidence="3 4" key="1">
    <citation type="submission" date="2019-07" db="EMBL/GenBank/DDBJ databases">
        <title>Sphingomonas AE3 Genome sequencing and assembly.</title>
        <authorList>
            <person name="Kim H."/>
        </authorList>
    </citation>
    <scope>NUCLEOTIDE SEQUENCE [LARGE SCALE GENOMIC DNA]</scope>
    <source>
        <strain evidence="3 4">AE3</strain>
    </source>
</reference>
<dbReference type="OrthoDB" id="5290752at2"/>